<dbReference type="AlphaFoldDB" id="A0A804MX39"/>
<keyword evidence="7" id="KW-1185">Reference proteome</keyword>
<evidence type="ECO:0000313" key="7">
    <source>
        <dbReference type="Proteomes" id="UP000007305"/>
    </source>
</evidence>
<reference evidence="6" key="3">
    <citation type="submission" date="2021-05" db="UniProtKB">
        <authorList>
            <consortium name="EnsemblPlants"/>
        </authorList>
    </citation>
    <scope>IDENTIFICATION</scope>
    <source>
        <strain evidence="6">cv. B73</strain>
    </source>
</reference>
<dbReference type="Proteomes" id="UP000007305">
    <property type="component" value="Chromosome 2"/>
</dbReference>
<reference evidence="7" key="1">
    <citation type="submission" date="2015-12" db="EMBL/GenBank/DDBJ databases">
        <title>Update maize B73 reference genome by single molecule sequencing technologies.</title>
        <authorList>
            <consortium name="Maize Genome Sequencing Project"/>
            <person name="Ware D."/>
        </authorList>
    </citation>
    <scope>NUCLEOTIDE SEQUENCE [LARGE SCALE GENOMIC DNA]</scope>
    <source>
        <strain evidence="7">cv. B73</strain>
    </source>
</reference>
<organism evidence="6 7">
    <name type="scientific">Zea mays</name>
    <name type="common">Maize</name>
    <dbReference type="NCBI Taxonomy" id="4577"/>
    <lineage>
        <taxon>Eukaryota</taxon>
        <taxon>Viridiplantae</taxon>
        <taxon>Streptophyta</taxon>
        <taxon>Embryophyta</taxon>
        <taxon>Tracheophyta</taxon>
        <taxon>Spermatophyta</taxon>
        <taxon>Magnoliopsida</taxon>
        <taxon>Liliopsida</taxon>
        <taxon>Poales</taxon>
        <taxon>Poaceae</taxon>
        <taxon>PACMAD clade</taxon>
        <taxon>Panicoideae</taxon>
        <taxon>Andropogonodae</taxon>
        <taxon>Andropogoneae</taxon>
        <taxon>Tripsacinae</taxon>
        <taxon>Zea</taxon>
    </lineage>
</organism>
<evidence type="ECO:0000256" key="3">
    <source>
        <dbReference type="ARBA" id="ARBA00048336"/>
    </source>
</evidence>
<dbReference type="GO" id="GO:0004722">
    <property type="term" value="F:protein serine/threonine phosphatase activity"/>
    <property type="evidence" value="ECO:0007669"/>
    <property type="project" value="UniProtKB-EC"/>
</dbReference>
<reference evidence="6" key="2">
    <citation type="submission" date="2019-07" db="EMBL/GenBank/DDBJ databases">
        <authorList>
            <person name="Seetharam A."/>
            <person name="Woodhouse M."/>
            <person name="Cannon E."/>
        </authorList>
    </citation>
    <scope>NUCLEOTIDE SEQUENCE [LARGE SCALE GENOMIC DNA]</scope>
    <source>
        <strain evidence="6">cv. B73</strain>
    </source>
</reference>
<accession>A0A804MX39</accession>
<evidence type="ECO:0000256" key="4">
    <source>
        <dbReference type="SAM" id="MobiDB-lite"/>
    </source>
</evidence>
<sequence>MVIPNYTYLKLKMSGPNGVITVGSTYRHAYECDVECVEYVEALAESEALIADLESLSKEAPDAKRHAGNFEPAETVKSVPLDPSNDASKQSGCTALSIFKQGDLMVIVNASDSRVVLGTASDNGAVTTSSSSST</sequence>
<proteinExistence type="predicted"/>
<dbReference type="InParanoid" id="A0A804MX39"/>
<comment type="catalytic activity">
    <reaction evidence="3">
        <text>O-phospho-L-threonyl-[protein] + H2O = L-threonyl-[protein] + phosphate</text>
        <dbReference type="Rhea" id="RHEA:47004"/>
        <dbReference type="Rhea" id="RHEA-COMP:11060"/>
        <dbReference type="Rhea" id="RHEA-COMP:11605"/>
        <dbReference type="ChEBI" id="CHEBI:15377"/>
        <dbReference type="ChEBI" id="CHEBI:30013"/>
        <dbReference type="ChEBI" id="CHEBI:43474"/>
        <dbReference type="ChEBI" id="CHEBI:61977"/>
        <dbReference type="EC" id="3.1.3.16"/>
    </reaction>
</comment>
<dbReference type="Gramene" id="Zm00001eb118310_T001">
    <property type="protein sequence ID" value="Zm00001eb118310_P001"/>
    <property type="gene ID" value="Zm00001eb118310"/>
</dbReference>
<dbReference type="InterPro" id="IPR001932">
    <property type="entry name" value="PPM-type_phosphatase-like_dom"/>
</dbReference>
<comment type="catalytic activity">
    <reaction evidence="2">
        <text>O-phospho-L-seryl-[protein] + H2O = L-seryl-[protein] + phosphate</text>
        <dbReference type="Rhea" id="RHEA:20629"/>
        <dbReference type="Rhea" id="RHEA-COMP:9863"/>
        <dbReference type="Rhea" id="RHEA-COMP:11604"/>
        <dbReference type="ChEBI" id="CHEBI:15377"/>
        <dbReference type="ChEBI" id="CHEBI:29999"/>
        <dbReference type="ChEBI" id="CHEBI:43474"/>
        <dbReference type="ChEBI" id="CHEBI:83421"/>
        <dbReference type="EC" id="3.1.3.16"/>
    </reaction>
</comment>
<dbReference type="Pfam" id="PF00481">
    <property type="entry name" value="PP2C"/>
    <property type="match status" value="1"/>
</dbReference>
<evidence type="ECO:0000256" key="1">
    <source>
        <dbReference type="ARBA" id="ARBA00013081"/>
    </source>
</evidence>
<evidence type="ECO:0000313" key="6">
    <source>
        <dbReference type="EnsemblPlants" id="Zm00001eb118310_P001"/>
    </source>
</evidence>
<feature type="domain" description="PPM-type phosphatase" evidence="5">
    <location>
        <begin position="74"/>
        <end position="127"/>
    </location>
</feature>
<dbReference type="EC" id="3.1.3.16" evidence="1"/>
<evidence type="ECO:0000259" key="5">
    <source>
        <dbReference type="Pfam" id="PF00481"/>
    </source>
</evidence>
<dbReference type="InterPro" id="IPR036457">
    <property type="entry name" value="PPM-type-like_dom_sf"/>
</dbReference>
<name>A0A804MX39_MAIZE</name>
<dbReference type="EnsemblPlants" id="Zm00001eb118310_T001">
    <property type="protein sequence ID" value="Zm00001eb118310_P001"/>
    <property type="gene ID" value="Zm00001eb118310"/>
</dbReference>
<dbReference type="Gene3D" id="3.60.40.10">
    <property type="entry name" value="PPM-type phosphatase domain"/>
    <property type="match status" value="1"/>
</dbReference>
<evidence type="ECO:0000256" key="2">
    <source>
        <dbReference type="ARBA" id="ARBA00047761"/>
    </source>
</evidence>
<dbReference type="SUPFAM" id="SSF81606">
    <property type="entry name" value="PP2C-like"/>
    <property type="match status" value="1"/>
</dbReference>
<protein>
    <recommendedName>
        <fullName evidence="1">protein-serine/threonine phosphatase</fullName>
        <ecNumber evidence="1">3.1.3.16</ecNumber>
    </recommendedName>
</protein>
<feature type="region of interest" description="Disordered" evidence="4">
    <location>
        <begin position="62"/>
        <end position="88"/>
    </location>
</feature>